<sequence>MAARVLAYHAAPAPCLARAAARARPGAAAFGDLARNRLPLAPSSSCGRRRNSMLAPCPEALKEEEASASYAPPTPPPRPYVPQRDDYAGAGALIPPDDASLPGGHVVLVDGMSMIFRSFYGWKNRAEPLLNSKGEDVSVQYSVAHAILGVLELDPTHLAVCFDAKGKTFRHEMFTDYKANRPPTPPELKETIPRVIEMVRRMGVPLLTTSGVEADDIIGTVARRSVERGLHVSVVSPDKDFFQLLGPRVRQLRPNGRNGDASKGADYDEQASNDGGMTPGTNGFGPHGFKELSARGLVPYTERDFRAEFGGLDPAQFVDLLAMVGDSSDNIPGVEGIGPKTAPKLLGEYGNIEGCVANATQIRNKRVRESLGSERGAATAHLCRSLVKIRTALSDPTINEPALPIDALGLTGKVPPADGGKGVGEYLERELEIASAADRWREACYAASRRPV</sequence>
<reference evidence="6" key="1">
    <citation type="submission" date="2021-01" db="EMBL/GenBank/DDBJ databases">
        <authorList>
            <person name="Corre E."/>
            <person name="Pelletier E."/>
            <person name="Niang G."/>
            <person name="Scheremetjew M."/>
            <person name="Finn R."/>
            <person name="Kale V."/>
            <person name="Holt S."/>
            <person name="Cochrane G."/>
            <person name="Meng A."/>
            <person name="Brown T."/>
            <person name="Cohen L."/>
        </authorList>
    </citation>
    <scope>NUCLEOTIDE SEQUENCE</scope>
    <source>
        <strain evidence="6">CCMP1723</strain>
    </source>
</reference>
<dbReference type="PANTHER" id="PTHR42646:SF2">
    <property type="entry name" value="5'-3' EXONUCLEASE FAMILY PROTEIN"/>
    <property type="match status" value="1"/>
</dbReference>
<dbReference type="InterPro" id="IPR020045">
    <property type="entry name" value="DNA_polI_H3TH"/>
</dbReference>
<proteinExistence type="predicted"/>
<dbReference type="SUPFAM" id="SSF47807">
    <property type="entry name" value="5' to 3' exonuclease, C-terminal subdomain"/>
    <property type="match status" value="1"/>
</dbReference>
<dbReference type="InterPro" id="IPR036279">
    <property type="entry name" value="5-3_exonuclease_C_sf"/>
</dbReference>
<keyword evidence="2" id="KW-0378">Hydrolase</keyword>
<feature type="domain" description="5'-3' exonuclease" evidence="5">
    <location>
        <begin position="104"/>
        <end position="404"/>
    </location>
</feature>
<dbReference type="InterPro" id="IPR038969">
    <property type="entry name" value="FEN"/>
</dbReference>
<dbReference type="EMBL" id="HBEQ01010833">
    <property type="protein sequence ID" value="CAD8521297.1"/>
    <property type="molecule type" value="Transcribed_RNA"/>
</dbReference>
<evidence type="ECO:0000256" key="1">
    <source>
        <dbReference type="ARBA" id="ARBA00022722"/>
    </source>
</evidence>
<gene>
    <name evidence="6" type="ORF">MCOM1403_LOCUS8727</name>
</gene>
<keyword evidence="3" id="KW-0238">DNA-binding</keyword>
<feature type="region of interest" description="Disordered" evidence="4">
    <location>
        <begin position="252"/>
        <end position="288"/>
    </location>
</feature>
<dbReference type="CDD" id="cd09898">
    <property type="entry name" value="H3TH_53EXO"/>
    <property type="match status" value="1"/>
</dbReference>
<evidence type="ECO:0000256" key="3">
    <source>
        <dbReference type="ARBA" id="ARBA00023125"/>
    </source>
</evidence>
<dbReference type="InterPro" id="IPR008918">
    <property type="entry name" value="HhH2"/>
</dbReference>
<dbReference type="GO" id="GO:0003677">
    <property type="term" value="F:DNA binding"/>
    <property type="evidence" value="ECO:0007669"/>
    <property type="project" value="UniProtKB-KW"/>
</dbReference>
<keyword evidence="1" id="KW-0540">Nuclease</keyword>
<dbReference type="SUPFAM" id="SSF88723">
    <property type="entry name" value="PIN domain-like"/>
    <property type="match status" value="1"/>
</dbReference>
<dbReference type="Gene3D" id="3.40.50.1010">
    <property type="entry name" value="5'-nuclease"/>
    <property type="match status" value="1"/>
</dbReference>
<evidence type="ECO:0000259" key="5">
    <source>
        <dbReference type="SMART" id="SM00475"/>
    </source>
</evidence>
<dbReference type="GO" id="GO:0033567">
    <property type="term" value="P:DNA replication, Okazaki fragment processing"/>
    <property type="evidence" value="ECO:0007669"/>
    <property type="project" value="InterPro"/>
</dbReference>
<dbReference type="SMART" id="SM00475">
    <property type="entry name" value="53EXOc"/>
    <property type="match status" value="1"/>
</dbReference>
<accession>A0A7S0IGZ4</accession>
<dbReference type="InterPro" id="IPR020046">
    <property type="entry name" value="5-3_exonucl_a-hlix_arch_N"/>
</dbReference>
<dbReference type="InterPro" id="IPR029060">
    <property type="entry name" value="PIN-like_dom_sf"/>
</dbReference>
<dbReference type="FunFam" id="1.10.150.20:FF:000003">
    <property type="entry name" value="DNA polymerase I"/>
    <property type="match status" value="1"/>
</dbReference>
<evidence type="ECO:0000256" key="4">
    <source>
        <dbReference type="SAM" id="MobiDB-lite"/>
    </source>
</evidence>
<dbReference type="PANTHER" id="PTHR42646">
    <property type="entry name" value="FLAP ENDONUCLEASE XNI"/>
    <property type="match status" value="1"/>
</dbReference>
<dbReference type="CDD" id="cd09859">
    <property type="entry name" value="PIN_53EXO"/>
    <property type="match status" value="1"/>
</dbReference>
<evidence type="ECO:0000256" key="2">
    <source>
        <dbReference type="ARBA" id="ARBA00022801"/>
    </source>
</evidence>
<dbReference type="GO" id="GO:0008409">
    <property type="term" value="F:5'-3' exonuclease activity"/>
    <property type="evidence" value="ECO:0007669"/>
    <property type="project" value="InterPro"/>
</dbReference>
<dbReference type="GO" id="GO:0017108">
    <property type="term" value="F:5'-flap endonuclease activity"/>
    <property type="evidence" value="ECO:0007669"/>
    <property type="project" value="InterPro"/>
</dbReference>
<dbReference type="Pfam" id="PF01367">
    <property type="entry name" value="5_3_exonuc"/>
    <property type="match status" value="1"/>
</dbReference>
<organism evidence="6">
    <name type="scientific">Micromonas pusilla</name>
    <name type="common">Picoplanktonic green alga</name>
    <name type="synonym">Chromulina pusilla</name>
    <dbReference type="NCBI Taxonomy" id="38833"/>
    <lineage>
        <taxon>Eukaryota</taxon>
        <taxon>Viridiplantae</taxon>
        <taxon>Chlorophyta</taxon>
        <taxon>Mamiellophyceae</taxon>
        <taxon>Mamiellales</taxon>
        <taxon>Mamiellaceae</taxon>
        <taxon>Micromonas</taxon>
    </lineage>
</organism>
<dbReference type="InterPro" id="IPR002421">
    <property type="entry name" value="5-3_exonuclease"/>
</dbReference>
<protein>
    <recommendedName>
        <fullName evidence="5">5'-3' exonuclease domain-containing protein</fullName>
    </recommendedName>
</protein>
<dbReference type="Pfam" id="PF02739">
    <property type="entry name" value="5_3_exonuc_N"/>
    <property type="match status" value="1"/>
</dbReference>
<name>A0A7S0IGZ4_MICPS</name>
<dbReference type="Gene3D" id="1.10.150.20">
    <property type="entry name" value="5' to 3' exonuclease, C-terminal subdomain"/>
    <property type="match status" value="1"/>
</dbReference>
<feature type="compositionally biased region" description="Polar residues" evidence="4">
    <location>
        <begin position="270"/>
        <end position="281"/>
    </location>
</feature>
<evidence type="ECO:0000313" key="6">
    <source>
        <dbReference type="EMBL" id="CAD8521297.1"/>
    </source>
</evidence>
<dbReference type="SMART" id="SM00279">
    <property type="entry name" value="HhH2"/>
    <property type="match status" value="1"/>
</dbReference>
<dbReference type="AlphaFoldDB" id="A0A7S0IGZ4"/>